<evidence type="ECO:0000259" key="3">
    <source>
        <dbReference type="PROSITE" id="PS50801"/>
    </source>
</evidence>
<organism evidence="4 5">
    <name type="scientific">Saccharothrix texasensis</name>
    <dbReference type="NCBI Taxonomy" id="103734"/>
    <lineage>
        <taxon>Bacteria</taxon>
        <taxon>Bacillati</taxon>
        <taxon>Actinomycetota</taxon>
        <taxon>Actinomycetes</taxon>
        <taxon>Pseudonocardiales</taxon>
        <taxon>Pseudonocardiaceae</taxon>
        <taxon>Saccharothrix</taxon>
    </lineage>
</organism>
<comment type="caution">
    <text evidence="4">The sequence shown here is derived from an EMBL/GenBank/DDBJ whole genome shotgun (WGS) entry which is preliminary data.</text>
</comment>
<dbReference type="PANTHER" id="PTHR33495:SF14">
    <property type="entry name" value="ANTI-SIGMA FACTOR ANTAGONIST"/>
    <property type="match status" value="1"/>
</dbReference>
<dbReference type="SUPFAM" id="SSF52091">
    <property type="entry name" value="SpoIIaa-like"/>
    <property type="match status" value="1"/>
</dbReference>
<gene>
    <name evidence="4" type="ORF">EDD40_0406</name>
</gene>
<dbReference type="OrthoDB" id="9794628at2"/>
<evidence type="ECO:0000256" key="1">
    <source>
        <dbReference type="ARBA" id="ARBA00009013"/>
    </source>
</evidence>
<dbReference type="Gene3D" id="3.30.750.24">
    <property type="entry name" value="STAS domain"/>
    <property type="match status" value="1"/>
</dbReference>
<dbReference type="NCBIfam" id="TIGR00377">
    <property type="entry name" value="ant_ant_sig"/>
    <property type="match status" value="1"/>
</dbReference>
<dbReference type="Pfam" id="PF01740">
    <property type="entry name" value="STAS"/>
    <property type="match status" value="1"/>
</dbReference>
<dbReference type="CDD" id="cd07043">
    <property type="entry name" value="STAS_anti-anti-sigma_factors"/>
    <property type="match status" value="1"/>
</dbReference>
<dbReference type="InterPro" id="IPR002645">
    <property type="entry name" value="STAS_dom"/>
</dbReference>
<dbReference type="InterPro" id="IPR003658">
    <property type="entry name" value="Anti-sigma_ant"/>
</dbReference>
<name>A0A3N1GY29_9PSEU</name>
<reference evidence="4 5" key="1">
    <citation type="submission" date="2018-11" db="EMBL/GenBank/DDBJ databases">
        <title>Sequencing the genomes of 1000 actinobacteria strains.</title>
        <authorList>
            <person name="Klenk H.-P."/>
        </authorList>
    </citation>
    <scope>NUCLEOTIDE SEQUENCE [LARGE SCALE GENOMIC DNA]</scope>
    <source>
        <strain evidence="4 5">DSM 44231</strain>
    </source>
</reference>
<evidence type="ECO:0000313" key="4">
    <source>
        <dbReference type="EMBL" id="ROP35185.1"/>
    </source>
</evidence>
<proteinExistence type="inferred from homology"/>
<dbReference type="PANTHER" id="PTHR33495">
    <property type="entry name" value="ANTI-SIGMA FACTOR ANTAGONIST TM_1081-RELATED-RELATED"/>
    <property type="match status" value="1"/>
</dbReference>
<dbReference type="AlphaFoldDB" id="A0A3N1GY29"/>
<dbReference type="Proteomes" id="UP000268727">
    <property type="component" value="Unassembled WGS sequence"/>
</dbReference>
<dbReference type="InterPro" id="IPR036513">
    <property type="entry name" value="STAS_dom_sf"/>
</dbReference>
<comment type="similarity">
    <text evidence="1 2">Belongs to the anti-sigma-factor antagonist family.</text>
</comment>
<dbReference type="RefSeq" id="WP_123741373.1">
    <property type="nucleotide sequence ID" value="NZ_RJKM01000001.1"/>
</dbReference>
<sequence length="106" mass="11693">MSFEAKSHVWDGIATIRLRGELESKSAGQLNRAIEEVATQELRRLVLLMDQLTYLSSAGLRSLVYAHQKLGRGVEIVLVGARPEVAETIRLTGFDRSVVMQEPTGA</sequence>
<dbReference type="GO" id="GO:0043856">
    <property type="term" value="F:anti-sigma factor antagonist activity"/>
    <property type="evidence" value="ECO:0007669"/>
    <property type="project" value="InterPro"/>
</dbReference>
<evidence type="ECO:0000256" key="2">
    <source>
        <dbReference type="RuleBase" id="RU003749"/>
    </source>
</evidence>
<accession>A0A3N1GY29</accession>
<feature type="domain" description="STAS" evidence="3">
    <location>
        <begin position="3"/>
        <end position="106"/>
    </location>
</feature>
<dbReference type="PROSITE" id="PS50801">
    <property type="entry name" value="STAS"/>
    <property type="match status" value="1"/>
</dbReference>
<evidence type="ECO:0000313" key="5">
    <source>
        <dbReference type="Proteomes" id="UP000268727"/>
    </source>
</evidence>
<keyword evidence="5" id="KW-1185">Reference proteome</keyword>
<protein>
    <recommendedName>
        <fullName evidence="2">Anti-sigma factor antagonist</fullName>
    </recommendedName>
</protein>
<dbReference type="EMBL" id="RJKM01000001">
    <property type="protein sequence ID" value="ROP35185.1"/>
    <property type="molecule type" value="Genomic_DNA"/>
</dbReference>